<feature type="region of interest" description="Disordered" evidence="2">
    <location>
        <begin position="61"/>
        <end position="87"/>
    </location>
</feature>
<name>A0AAV3ZHC6_9GAST</name>
<feature type="domain" description="EGF-like" evidence="3">
    <location>
        <begin position="22"/>
        <end position="63"/>
    </location>
</feature>
<dbReference type="AlphaFoldDB" id="A0AAV3ZHC6"/>
<feature type="compositionally biased region" description="Polar residues" evidence="2">
    <location>
        <begin position="239"/>
        <end position="248"/>
    </location>
</feature>
<feature type="region of interest" description="Disordered" evidence="2">
    <location>
        <begin position="212"/>
        <end position="319"/>
    </location>
</feature>
<proteinExistence type="predicted"/>
<keyword evidence="5" id="KW-1185">Reference proteome</keyword>
<feature type="disulfide bond" evidence="1">
    <location>
        <begin position="33"/>
        <end position="50"/>
    </location>
</feature>
<accession>A0AAV3ZHC6</accession>
<organism evidence="4 5">
    <name type="scientific">Plakobranchus ocellatus</name>
    <dbReference type="NCBI Taxonomy" id="259542"/>
    <lineage>
        <taxon>Eukaryota</taxon>
        <taxon>Metazoa</taxon>
        <taxon>Spiralia</taxon>
        <taxon>Lophotrochozoa</taxon>
        <taxon>Mollusca</taxon>
        <taxon>Gastropoda</taxon>
        <taxon>Heterobranchia</taxon>
        <taxon>Euthyneura</taxon>
        <taxon>Panpulmonata</taxon>
        <taxon>Sacoglossa</taxon>
        <taxon>Placobranchoidea</taxon>
        <taxon>Plakobranchidae</taxon>
        <taxon>Plakobranchus</taxon>
    </lineage>
</organism>
<evidence type="ECO:0000259" key="3">
    <source>
        <dbReference type="PROSITE" id="PS50026"/>
    </source>
</evidence>
<feature type="compositionally biased region" description="Basic and acidic residues" evidence="2">
    <location>
        <begin position="286"/>
        <end position="296"/>
    </location>
</feature>
<feature type="compositionally biased region" description="Polar residues" evidence="2">
    <location>
        <begin position="255"/>
        <end position="265"/>
    </location>
</feature>
<keyword evidence="1" id="KW-0245">EGF-like domain</keyword>
<dbReference type="Proteomes" id="UP000735302">
    <property type="component" value="Unassembled WGS sequence"/>
</dbReference>
<feature type="compositionally biased region" description="Polar residues" evidence="2">
    <location>
        <begin position="274"/>
        <end position="283"/>
    </location>
</feature>
<feature type="compositionally biased region" description="Low complexity" evidence="2">
    <location>
        <begin position="224"/>
        <end position="236"/>
    </location>
</feature>
<evidence type="ECO:0000313" key="5">
    <source>
        <dbReference type="Proteomes" id="UP000735302"/>
    </source>
</evidence>
<comment type="caution">
    <text evidence="4">The sequence shown here is derived from an EMBL/GenBank/DDBJ whole genome shotgun (WGS) entry which is preliminary data.</text>
</comment>
<comment type="caution">
    <text evidence="1">Lacks conserved residue(s) required for the propagation of feature annotation.</text>
</comment>
<feature type="compositionally biased region" description="Polar residues" evidence="2">
    <location>
        <begin position="77"/>
        <end position="87"/>
    </location>
</feature>
<evidence type="ECO:0000256" key="2">
    <source>
        <dbReference type="SAM" id="MobiDB-lite"/>
    </source>
</evidence>
<evidence type="ECO:0000256" key="1">
    <source>
        <dbReference type="PROSITE-ProRule" id="PRU00076"/>
    </source>
</evidence>
<dbReference type="InterPro" id="IPR000742">
    <property type="entry name" value="EGF"/>
</dbReference>
<sequence length="477" mass="50280">MLVSSANSGPIRGAVLTCHPRDRDPCANFPDLCSAGNGLCVVKKPCEYECVCPPDGRVGRDCSSGGTQRGDALGKGTASSNDNTSGNKQVGTLLDSLLVFPPDLFWDLNHVAEQNDLIKTMPVQSGTTATPTASLTTESSKYLGLLTTGQEKIKPEMTFTESANTVTAPNIAPASEPVANFKITTVATSPLLDKALGVTPASYLLTATQPGHAESTVSGQPLADSTDFSTSTTSKKTSPRLTNVSRMQTPVPVSKEQTTTVTSRSDSLHHETITDATFKTSQPLRLPHDPSTRHESVQGAPSNQPLHLGKSGASDSTSRISSAILPTGLDVQDSVLSPDLSGGFSQSRVVESGAFPAGDPPEKTQLEASSVPQSTAVPNQLISQTAISDLKYHGVTSATVRGSDLTDSTEGTHLSSVIPVDKSDRFNSSLPGLNSFPTFFTGDFLNPGQDTSNNKALNRMVQRVFHPVEAFQMLPRL</sequence>
<dbReference type="EMBL" id="BLXT01002457">
    <property type="protein sequence ID" value="GFN94544.1"/>
    <property type="molecule type" value="Genomic_DNA"/>
</dbReference>
<evidence type="ECO:0000313" key="4">
    <source>
        <dbReference type="EMBL" id="GFN94544.1"/>
    </source>
</evidence>
<reference evidence="4 5" key="1">
    <citation type="journal article" date="2021" name="Elife">
        <title>Chloroplast acquisition without the gene transfer in kleptoplastic sea slugs, Plakobranchus ocellatus.</title>
        <authorList>
            <person name="Maeda T."/>
            <person name="Takahashi S."/>
            <person name="Yoshida T."/>
            <person name="Shimamura S."/>
            <person name="Takaki Y."/>
            <person name="Nagai Y."/>
            <person name="Toyoda A."/>
            <person name="Suzuki Y."/>
            <person name="Arimoto A."/>
            <person name="Ishii H."/>
            <person name="Satoh N."/>
            <person name="Nishiyama T."/>
            <person name="Hasebe M."/>
            <person name="Maruyama T."/>
            <person name="Minagawa J."/>
            <person name="Obokata J."/>
            <person name="Shigenobu S."/>
        </authorList>
    </citation>
    <scope>NUCLEOTIDE SEQUENCE [LARGE SCALE GENOMIC DNA]</scope>
</reference>
<protein>
    <recommendedName>
        <fullName evidence="3">EGF-like domain-containing protein</fullName>
    </recommendedName>
</protein>
<dbReference type="PROSITE" id="PS50026">
    <property type="entry name" value="EGF_3"/>
    <property type="match status" value="1"/>
</dbReference>
<gene>
    <name evidence="4" type="ORF">PoB_002105000</name>
</gene>
<keyword evidence="1" id="KW-1015">Disulfide bond</keyword>